<feature type="region of interest" description="Disordered" evidence="1">
    <location>
        <begin position="32"/>
        <end position="140"/>
    </location>
</feature>
<feature type="compositionally biased region" description="Polar residues" evidence="1">
    <location>
        <begin position="88"/>
        <end position="98"/>
    </location>
</feature>
<sequence length="140" mass="15313">MPGGFAGFPRDVTSGQPIGIASSFISKPKDWKLKNSKRAASQKTKDLKPPRSSFESVSTIEQQKSKAAMSSSKSPIMSAIDKMKDKLSGSNNKDTLPSSEAEFARLREKERGKERRKQEYERLGLAGKTKFGQGGIQMGS</sequence>
<feature type="compositionally biased region" description="Polar residues" evidence="1">
    <location>
        <begin position="53"/>
        <end position="62"/>
    </location>
</feature>
<accession>A0A8E2F5F9</accession>
<evidence type="ECO:0000256" key="1">
    <source>
        <dbReference type="SAM" id="MobiDB-lite"/>
    </source>
</evidence>
<gene>
    <name evidence="2" type="ORF">AOQ84DRAFT_211171</name>
</gene>
<feature type="compositionally biased region" description="Basic and acidic residues" evidence="1">
    <location>
        <begin position="102"/>
        <end position="122"/>
    </location>
</feature>
<dbReference type="AlphaFoldDB" id="A0A8E2F5F9"/>
<feature type="compositionally biased region" description="Low complexity" evidence="1">
    <location>
        <begin position="65"/>
        <end position="80"/>
    </location>
</feature>
<keyword evidence="3" id="KW-1185">Reference proteome</keyword>
<protein>
    <submittedName>
        <fullName evidence="2">Uncharacterized protein</fullName>
    </submittedName>
</protein>
<evidence type="ECO:0000313" key="3">
    <source>
        <dbReference type="Proteomes" id="UP000250140"/>
    </source>
</evidence>
<proteinExistence type="predicted"/>
<name>A0A8E2F5F9_9PEZI</name>
<dbReference type="EMBL" id="KV749199">
    <property type="protein sequence ID" value="OCL10643.1"/>
    <property type="molecule type" value="Genomic_DNA"/>
</dbReference>
<organism evidence="2 3">
    <name type="scientific">Glonium stellatum</name>
    <dbReference type="NCBI Taxonomy" id="574774"/>
    <lineage>
        <taxon>Eukaryota</taxon>
        <taxon>Fungi</taxon>
        <taxon>Dikarya</taxon>
        <taxon>Ascomycota</taxon>
        <taxon>Pezizomycotina</taxon>
        <taxon>Dothideomycetes</taxon>
        <taxon>Pleosporomycetidae</taxon>
        <taxon>Gloniales</taxon>
        <taxon>Gloniaceae</taxon>
        <taxon>Glonium</taxon>
    </lineage>
</organism>
<evidence type="ECO:0000313" key="2">
    <source>
        <dbReference type="EMBL" id="OCL10643.1"/>
    </source>
</evidence>
<dbReference type="OrthoDB" id="10598879at2759"/>
<reference evidence="2 3" key="1">
    <citation type="journal article" date="2016" name="Nat. Commun.">
        <title>Ectomycorrhizal ecology is imprinted in the genome of the dominant symbiotic fungus Cenococcum geophilum.</title>
        <authorList>
            <consortium name="DOE Joint Genome Institute"/>
            <person name="Peter M."/>
            <person name="Kohler A."/>
            <person name="Ohm R.A."/>
            <person name="Kuo A."/>
            <person name="Krutzmann J."/>
            <person name="Morin E."/>
            <person name="Arend M."/>
            <person name="Barry K.W."/>
            <person name="Binder M."/>
            <person name="Choi C."/>
            <person name="Clum A."/>
            <person name="Copeland A."/>
            <person name="Grisel N."/>
            <person name="Haridas S."/>
            <person name="Kipfer T."/>
            <person name="LaButti K."/>
            <person name="Lindquist E."/>
            <person name="Lipzen A."/>
            <person name="Maire R."/>
            <person name="Meier B."/>
            <person name="Mihaltcheva S."/>
            <person name="Molinier V."/>
            <person name="Murat C."/>
            <person name="Poggeler S."/>
            <person name="Quandt C.A."/>
            <person name="Sperisen C."/>
            <person name="Tritt A."/>
            <person name="Tisserant E."/>
            <person name="Crous P.W."/>
            <person name="Henrissat B."/>
            <person name="Nehls U."/>
            <person name="Egli S."/>
            <person name="Spatafora J.W."/>
            <person name="Grigoriev I.V."/>
            <person name="Martin F.M."/>
        </authorList>
    </citation>
    <scope>NUCLEOTIDE SEQUENCE [LARGE SCALE GENOMIC DNA]</scope>
    <source>
        <strain evidence="2 3">CBS 207.34</strain>
    </source>
</reference>
<dbReference type="Proteomes" id="UP000250140">
    <property type="component" value="Unassembled WGS sequence"/>
</dbReference>